<dbReference type="InterPro" id="IPR018327">
    <property type="entry name" value="BHD_2"/>
</dbReference>
<evidence type="ECO:0000256" key="4">
    <source>
        <dbReference type="ARBA" id="ARBA00023204"/>
    </source>
</evidence>
<evidence type="ECO:0000256" key="2">
    <source>
        <dbReference type="ARBA" id="ARBA00009525"/>
    </source>
</evidence>
<proteinExistence type="inferred from homology"/>
<protein>
    <recommendedName>
        <fullName evidence="13">Rad4-domain-containing protein</fullName>
    </recommendedName>
</protein>
<name>A0ABR4AVR2_9LECA</name>
<evidence type="ECO:0000259" key="10">
    <source>
        <dbReference type="SMART" id="SM01032"/>
    </source>
</evidence>
<evidence type="ECO:0000256" key="6">
    <source>
        <dbReference type="SAM" id="Coils"/>
    </source>
</evidence>
<evidence type="ECO:0000313" key="12">
    <source>
        <dbReference type="Proteomes" id="UP001590951"/>
    </source>
</evidence>
<feature type="region of interest" description="Disordered" evidence="7">
    <location>
        <begin position="839"/>
        <end position="872"/>
    </location>
</feature>
<dbReference type="Pfam" id="PF10404">
    <property type="entry name" value="BHD_2"/>
    <property type="match status" value="1"/>
</dbReference>
<feature type="domain" description="Rad4 beta-hairpin" evidence="8">
    <location>
        <begin position="529"/>
        <end position="588"/>
    </location>
</feature>
<dbReference type="SMART" id="SM01032">
    <property type="entry name" value="BHD_3"/>
    <property type="match status" value="1"/>
</dbReference>
<dbReference type="InterPro" id="IPR018326">
    <property type="entry name" value="Rad4_beta-hairpin_dom1"/>
</dbReference>
<comment type="subcellular location">
    <subcellularLocation>
        <location evidence="1">Nucleus</location>
    </subcellularLocation>
</comment>
<keyword evidence="6" id="KW-0175">Coiled coil</keyword>
<dbReference type="Gene3D" id="2.20.20.110">
    <property type="entry name" value="Rad4, beta-hairpin domain BHD1"/>
    <property type="match status" value="1"/>
</dbReference>
<feature type="compositionally biased region" description="Low complexity" evidence="7">
    <location>
        <begin position="69"/>
        <end position="81"/>
    </location>
</feature>
<evidence type="ECO:0000256" key="7">
    <source>
        <dbReference type="SAM" id="MobiDB-lite"/>
    </source>
</evidence>
<feature type="compositionally biased region" description="Basic and acidic residues" evidence="7">
    <location>
        <begin position="17"/>
        <end position="32"/>
    </location>
</feature>
<feature type="compositionally biased region" description="Polar residues" evidence="7">
    <location>
        <begin position="957"/>
        <end position="970"/>
    </location>
</feature>
<accession>A0ABR4AVR2</accession>
<evidence type="ECO:0000256" key="5">
    <source>
        <dbReference type="ARBA" id="ARBA00023242"/>
    </source>
</evidence>
<dbReference type="SMART" id="SM01030">
    <property type="entry name" value="BHD_1"/>
    <property type="match status" value="1"/>
</dbReference>
<keyword evidence="4" id="KW-0234">DNA repair</keyword>
<keyword evidence="3" id="KW-0227">DNA damage</keyword>
<dbReference type="Pfam" id="PF10403">
    <property type="entry name" value="BHD_1"/>
    <property type="match status" value="1"/>
</dbReference>
<sequence length="1070" mass="119325">MARGGASKGSKSKAKGKAPEKNDVPDVYREMLAHAVTSSPTRTSDDGRAIKRRRVGGRIVTQRHDDPASHQSDQSSNNGNDSDLDEIFEDVKLPRQHIMQTESEDLADSDTDWEEVDLREGIKQEGTPERETNESGELNLVLGREGQEGGLTRYERTKRKPITAEEKKLRLEIHKMHLCSLIAHVYIRNHWCNDGEVHKALRSLFKKKTISYLNPDESQSQFQRSRSFMDGLTQASEAFRTGFTITARGLSKPRWADSAETLAQMQPPEDIDLPMQLNDFRDAARSLKASRDVGAQLLCALLRSAGVGARLICSLLPLPFQPAQKVTVQQATHDAPLGLDLISQQSTPDPESDSDIRSDGSAFGERNIGSFGGRSRFEAAGLESSEQTKRSASPEVQPTKVALRSRKRKPIRESKYPVYWVEAFNKAVQKWVPIDPLVTRTIAKPSKFEPPAGEPENNMSYVVAFEDNGSARDVTRRYTKAYNAKTRRDRVEITNGGERWWRRVMKIYRRLHALDRDQVEDAELAAKEAAEPMPKNVQDFKDHPYYALERHLKRHEAIYPKREVGKVGAGRAANTGVLEPIYRRRDVYMVKSADKWYRMGREIRPGEQPLKRVPAHRTRDMSLDLEGQDVDNAGTALYSVHQTTLYSAPPVKNGRIPKNVYGNLDVYVSSMVPPGGAYIVHPETARAARIIGIDYADAVTGFAFKGRHGTAITKGAVVASEYREAIEEVVRAFDDEKVKIEEEKRSAEALRVWKRFFAGLRIRQRIEGYDIEGERDTKMKEEMEKVDEENDEDDDEGGGFLPDRDAGDFTQPTASGVFPPRGLPSGMDDEGCGFFAEDSEEYSNSQGDLHTTERRARDPLLSNTEDDDGGGFLVNDGDADAEEAMRETIIHDFDNPKPRATREITPQAAVIHAQSQEPSDQGGGFMAEECDNREQPPHADVPVGESSGDIVHHKATPNPQKSLPNKTSPDSDFPNPPDAELEEARMLQHLYETGGMAQPDTNERAGNEMPMDTAADNGNRLLHQDTSSASPPESKPMAEDPDALDSSESDKGSLLSEDPEDEDADPEWLA</sequence>
<dbReference type="InterPro" id="IPR036985">
    <property type="entry name" value="Transglutaminase-like_sf"/>
</dbReference>
<reference evidence="11 12" key="1">
    <citation type="submission" date="2024-09" db="EMBL/GenBank/DDBJ databases">
        <title>Rethinking Asexuality: The Enigmatic Case of Functional Sexual Genes in Lepraria (Stereocaulaceae).</title>
        <authorList>
            <person name="Doellman M."/>
            <person name="Sun Y."/>
            <person name="Barcenas-Pena A."/>
            <person name="Lumbsch H.T."/>
            <person name="Grewe F."/>
        </authorList>
    </citation>
    <scope>NUCLEOTIDE SEQUENCE [LARGE SCALE GENOMIC DNA]</scope>
    <source>
        <strain evidence="11 12">Grewe 0041</strain>
    </source>
</reference>
<feature type="region of interest" description="Disordered" evidence="7">
    <location>
        <begin position="1"/>
        <end position="84"/>
    </location>
</feature>
<feature type="region of interest" description="Disordered" evidence="7">
    <location>
        <begin position="777"/>
        <end position="826"/>
    </location>
</feature>
<feature type="compositionally biased region" description="Acidic residues" evidence="7">
    <location>
        <begin position="1057"/>
        <end position="1070"/>
    </location>
</feature>
<evidence type="ECO:0000313" key="11">
    <source>
        <dbReference type="EMBL" id="KAL2049233.1"/>
    </source>
</evidence>
<comment type="caution">
    <text evidence="11">The sequence shown here is derived from an EMBL/GenBank/DDBJ whole genome shotgun (WGS) entry which is preliminary data.</text>
</comment>
<dbReference type="InterPro" id="IPR018325">
    <property type="entry name" value="Rad4/PNGase_transGLS-fold"/>
</dbReference>
<evidence type="ECO:0008006" key="13">
    <source>
        <dbReference type="Google" id="ProtNLM"/>
    </source>
</evidence>
<keyword evidence="5" id="KW-0539">Nucleus</keyword>
<dbReference type="InterPro" id="IPR042488">
    <property type="entry name" value="Rad4_BHD3_sf"/>
</dbReference>
<evidence type="ECO:0000259" key="9">
    <source>
        <dbReference type="SMART" id="SM01031"/>
    </source>
</evidence>
<dbReference type="PANTHER" id="PTHR12135">
    <property type="entry name" value="DNA REPAIR PROTEIN XP-C / RAD4"/>
    <property type="match status" value="1"/>
</dbReference>
<feature type="compositionally biased region" description="Basic and acidic residues" evidence="7">
    <location>
        <begin position="890"/>
        <end position="902"/>
    </location>
</feature>
<evidence type="ECO:0000256" key="3">
    <source>
        <dbReference type="ARBA" id="ARBA00022763"/>
    </source>
</evidence>
<feature type="domain" description="Rad4 beta-hairpin" evidence="9">
    <location>
        <begin position="590"/>
        <end position="649"/>
    </location>
</feature>
<dbReference type="Gene3D" id="3.30.70.2460">
    <property type="entry name" value="Rad4, beta-hairpin domain BHD3"/>
    <property type="match status" value="1"/>
</dbReference>
<dbReference type="InterPro" id="IPR038765">
    <property type="entry name" value="Papain-like_cys_pep_sf"/>
</dbReference>
<dbReference type="Proteomes" id="UP001590951">
    <property type="component" value="Unassembled WGS sequence"/>
</dbReference>
<dbReference type="SMART" id="SM01031">
    <property type="entry name" value="BHD_2"/>
    <property type="match status" value="1"/>
</dbReference>
<organism evidence="11 12">
    <name type="scientific">Lepraria finkii</name>
    <dbReference type="NCBI Taxonomy" id="1340010"/>
    <lineage>
        <taxon>Eukaryota</taxon>
        <taxon>Fungi</taxon>
        <taxon>Dikarya</taxon>
        <taxon>Ascomycota</taxon>
        <taxon>Pezizomycotina</taxon>
        <taxon>Lecanoromycetes</taxon>
        <taxon>OSLEUM clade</taxon>
        <taxon>Lecanoromycetidae</taxon>
        <taxon>Lecanorales</taxon>
        <taxon>Lecanorineae</taxon>
        <taxon>Stereocaulaceae</taxon>
        <taxon>Lepraria</taxon>
    </lineage>
</organism>
<dbReference type="SUPFAM" id="SSF54001">
    <property type="entry name" value="Cysteine proteinases"/>
    <property type="match status" value="1"/>
</dbReference>
<dbReference type="Pfam" id="PF03835">
    <property type="entry name" value="Rad4"/>
    <property type="match status" value="1"/>
</dbReference>
<feature type="coiled-coil region" evidence="6">
    <location>
        <begin position="723"/>
        <end position="750"/>
    </location>
</feature>
<dbReference type="EMBL" id="JBHFEH010000068">
    <property type="protein sequence ID" value="KAL2049233.1"/>
    <property type="molecule type" value="Genomic_DNA"/>
</dbReference>
<dbReference type="Gene3D" id="3.90.260.10">
    <property type="entry name" value="Transglutaminase-like"/>
    <property type="match status" value="1"/>
</dbReference>
<evidence type="ECO:0000259" key="8">
    <source>
        <dbReference type="SMART" id="SM01030"/>
    </source>
</evidence>
<feature type="domain" description="Rad4 beta-hairpin" evidence="10">
    <location>
        <begin position="656"/>
        <end position="730"/>
    </location>
</feature>
<dbReference type="Gene3D" id="3.30.60.290">
    <property type="entry name" value="Rad4, beta-hairpin domain BHD2"/>
    <property type="match status" value="1"/>
</dbReference>
<keyword evidence="12" id="KW-1185">Reference proteome</keyword>
<feature type="region of interest" description="Disordered" evidence="7">
    <location>
        <begin position="890"/>
        <end position="1070"/>
    </location>
</feature>
<evidence type="ECO:0000256" key="1">
    <source>
        <dbReference type="ARBA" id="ARBA00004123"/>
    </source>
</evidence>
<dbReference type="Pfam" id="PF10405">
    <property type="entry name" value="BHD_3"/>
    <property type="match status" value="1"/>
</dbReference>
<dbReference type="PANTHER" id="PTHR12135:SF0">
    <property type="entry name" value="DNA REPAIR PROTEIN COMPLEMENTING XP-C CELLS"/>
    <property type="match status" value="1"/>
</dbReference>
<feature type="compositionally biased region" description="Acidic residues" evidence="7">
    <location>
        <begin position="784"/>
        <end position="797"/>
    </location>
</feature>
<dbReference type="InterPro" id="IPR004583">
    <property type="entry name" value="DNA_repair_Rad4"/>
</dbReference>
<gene>
    <name evidence="11" type="ORF">ABVK25_010500</name>
</gene>
<dbReference type="InterPro" id="IPR018328">
    <property type="entry name" value="Rad4_beta-hairpin_dom3"/>
</dbReference>
<comment type="similarity">
    <text evidence="2">Belongs to the XPC family.</text>
</comment>
<feature type="region of interest" description="Disordered" evidence="7">
    <location>
        <begin position="341"/>
        <end position="406"/>
    </location>
</feature>